<reference evidence="2 3" key="1">
    <citation type="submission" date="2019-10" db="EMBL/GenBank/DDBJ databases">
        <title>Dictyobacter vulcani sp. nov., within the class Ktedonobacteria, isolated from soil of volcanic Mt. Zao.</title>
        <authorList>
            <person name="Zheng Y."/>
            <person name="Wang C.M."/>
            <person name="Sakai Y."/>
            <person name="Abe K."/>
            <person name="Yokota A."/>
            <person name="Yabe S."/>
        </authorList>
    </citation>
    <scope>NUCLEOTIDE SEQUENCE [LARGE SCALE GENOMIC DNA]</scope>
    <source>
        <strain evidence="2 3">W12</strain>
    </source>
</reference>
<accession>A0A5J4KZJ0</accession>
<keyword evidence="1" id="KW-0472">Membrane</keyword>
<keyword evidence="1" id="KW-0812">Transmembrane</keyword>
<dbReference type="PANTHER" id="PTHR37305:SF1">
    <property type="entry name" value="MEMBRANE PROTEIN"/>
    <property type="match status" value="1"/>
</dbReference>
<dbReference type="RefSeq" id="WP_151759565.1">
    <property type="nucleotide sequence ID" value="NZ_BKZW01000005.1"/>
</dbReference>
<dbReference type="GO" id="GO:0005886">
    <property type="term" value="C:plasma membrane"/>
    <property type="evidence" value="ECO:0007669"/>
    <property type="project" value="UniProtKB-SubCell"/>
</dbReference>
<dbReference type="GO" id="GO:0140359">
    <property type="term" value="F:ABC-type transporter activity"/>
    <property type="evidence" value="ECO:0007669"/>
    <property type="project" value="InterPro"/>
</dbReference>
<dbReference type="EMBL" id="BKZW01000005">
    <property type="protein sequence ID" value="GER91990.1"/>
    <property type="molecule type" value="Genomic_DNA"/>
</dbReference>
<protein>
    <submittedName>
        <fullName evidence="2">Uncharacterized protein</fullName>
    </submittedName>
</protein>
<gene>
    <name evidence="2" type="ORF">KDW_61520</name>
</gene>
<dbReference type="AlphaFoldDB" id="A0A5J4KZJ0"/>
<feature type="transmembrane region" description="Helical" evidence="1">
    <location>
        <begin position="75"/>
        <end position="104"/>
    </location>
</feature>
<sequence>MKSFAIQQQATVNADAGSWAHFWLLVRWHLLLIQKRKTGKVIPGCLLGVVGMPVLIIILAQLLNPVVRTGNHIAILPLLMWFTNFALFLFGSILIATMTCILVGSEYSLGTFRQMLTRGASRSQVLFSQVVALTLYILALMTSIFLLVAVLGSLTSLYIHDYSYLSPVLWRNIGLSFVTVAVRLLLFACLAFFLTTVSRSTVVGIAGAWGYLLLESIVTTILLGMSMQLGRPAIYLAAILPGNITTTLNQYVILMLFPQGSGISGTFLAGHSFDASLNWPIVLLIIGAYVVFTIGCSYVLYTRRNLDI</sequence>
<organism evidence="2 3">
    <name type="scientific">Dictyobacter vulcani</name>
    <dbReference type="NCBI Taxonomy" id="2607529"/>
    <lineage>
        <taxon>Bacteria</taxon>
        <taxon>Bacillati</taxon>
        <taxon>Chloroflexota</taxon>
        <taxon>Ktedonobacteria</taxon>
        <taxon>Ktedonobacterales</taxon>
        <taxon>Dictyobacteraceae</taxon>
        <taxon>Dictyobacter</taxon>
    </lineage>
</organism>
<feature type="transmembrane region" description="Helical" evidence="1">
    <location>
        <begin position="173"/>
        <end position="194"/>
    </location>
</feature>
<evidence type="ECO:0000256" key="1">
    <source>
        <dbReference type="SAM" id="Phobius"/>
    </source>
</evidence>
<comment type="caution">
    <text evidence="2">The sequence shown here is derived from an EMBL/GenBank/DDBJ whole genome shotgun (WGS) entry which is preliminary data.</text>
</comment>
<dbReference type="Pfam" id="PF12679">
    <property type="entry name" value="ABC2_membrane_2"/>
    <property type="match status" value="1"/>
</dbReference>
<proteinExistence type="predicted"/>
<feature type="transmembrane region" description="Helical" evidence="1">
    <location>
        <begin position="277"/>
        <end position="301"/>
    </location>
</feature>
<feature type="transmembrane region" description="Helical" evidence="1">
    <location>
        <begin position="125"/>
        <end position="153"/>
    </location>
</feature>
<keyword evidence="3" id="KW-1185">Reference proteome</keyword>
<evidence type="ECO:0000313" key="2">
    <source>
        <dbReference type="EMBL" id="GER91990.1"/>
    </source>
</evidence>
<dbReference type="PANTHER" id="PTHR37305">
    <property type="entry name" value="INTEGRAL MEMBRANE PROTEIN-RELATED"/>
    <property type="match status" value="1"/>
</dbReference>
<evidence type="ECO:0000313" key="3">
    <source>
        <dbReference type="Proteomes" id="UP000326912"/>
    </source>
</evidence>
<name>A0A5J4KZJ0_9CHLR</name>
<feature type="transmembrane region" description="Helical" evidence="1">
    <location>
        <begin position="41"/>
        <end position="63"/>
    </location>
</feature>
<dbReference type="Proteomes" id="UP000326912">
    <property type="component" value="Unassembled WGS sequence"/>
</dbReference>
<keyword evidence="1" id="KW-1133">Transmembrane helix</keyword>
<feature type="transmembrane region" description="Helical" evidence="1">
    <location>
        <begin position="206"/>
        <end position="227"/>
    </location>
</feature>